<dbReference type="EMBL" id="MEUJ01000002">
    <property type="protein sequence ID" value="OGC40811.1"/>
    <property type="molecule type" value="Genomic_DNA"/>
</dbReference>
<organism evidence="1 2">
    <name type="scientific">candidate division WOR-1 bacterium RIFOXYC2_FULL_46_14</name>
    <dbReference type="NCBI Taxonomy" id="1802587"/>
    <lineage>
        <taxon>Bacteria</taxon>
        <taxon>Bacillati</taxon>
        <taxon>Saganbacteria</taxon>
    </lineage>
</organism>
<comment type="caution">
    <text evidence="1">The sequence shown here is derived from an EMBL/GenBank/DDBJ whole genome shotgun (WGS) entry which is preliminary data.</text>
</comment>
<accession>A0A1F4U7B5</accession>
<name>A0A1F4U7B5_UNCSA</name>
<evidence type="ECO:0000313" key="1">
    <source>
        <dbReference type="EMBL" id="OGC40811.1"/>
    </source>
</evidence>
<gene>
    <name evidence="1" type="ORF">A2438_00735</name>
</gene>
<evidence type="ECO:0000313" key="2">
    <source>
        <dbReference type="Proteomes" id="UP000179242"/>
    </source>
</evidence>
<proteinExistence type="predicted"/>
<dbReference type="AlphaFoldDB" id="A0A1F4U7B5"/>
<dbReference type="Proteomes" id="UP000179242">
    <property type="component" value="Unassembled WGS sequence"/>
</dbReference>
<sequence>MKKTEGYVICSYYLLKGYEYLSASEKMTYLILKSYCWDKQITWVGQQTIAFIKRKSLQTTIKDILER</sequence>
<protein>
    <submittedName>
        <fullName evidence="1">Uncharacterized protein</fullName>
    </submittedName>
</protein>
<reference evidence="1 2" key="1">
    <citation type="journal article" date="2016" name="Nat. Commun.">
        <title>Thousands of microbial genomes shed light on interconnected biogeochemical processes in an aquifer system.</title>
        <authorList>
            <person name="Anantharaman K."/>
            <person name="Brown C.T."/>
            <person name="Hug L.A."/>
            <person name="Sharon I."/>
            <person name="Castelle C.J."/>
            <person name="Probst A.J."/>
            <person name="Thomas B.C."/>
            <person name="Singh A."/>
            <person name="Wilkins M.J."/>
            <person name="Karaoz U."/>
            <person name="Brodie E.L."/>
            <person name="Williams K.H."/>
            <person name="Hubbard S.S."/>
            <person name="Banfield J.F."/>
        </authorList>
    </citation>
    <scope>NUCLEOTIDE SEQUENCE [LARGE SCALE GENOMIC DNA]</scope>
</reference>